<reference evidence="1" key="1">
    <citation type="submission" date="2018-02" db="EMBL/GenBank/DDBJ databases">
        <title>Rhizophora mucronata_Transcriptome.</title>
        <authorList>
            <person name="Meera S.P."/>
            <person name="Sreeshan A."/>
            <person name="Augustine A."/>
        </authorList>
    </citation>
    <scope>NUCLEOTIDE SEQUENCE</scope>
    <source>
        <tissue evidence="1">Leaf</tissue>
    </source>
</reference>
<accession>A0A2P2NBN0</accession>
<name>A0A2P2NBN0_RHIMU</name>
<protein>
    <submittedName>
        <fullName evidence="1">Uncharacterized protein</fullName>
    </submittedName>
</protein>
<dbReference type="AlphaFoldDB" id="A0A2P2NBN0"/>
<sequence>MLQTVGDQIEVCIRTTKKSVFKSKGPKQPTIKPGHTCLLK</sequence>
<organism evidence="1">
    <name type="scientific">Rhizophora mucronata</name>
    <name type="common">Asiatic mangrove</name>
    <dbReference type="NCBI Taxonomy" id="61149"/>
    <lineage>
        <taxon>Eukaryota</taxon>
        <taxon>Viridiplantae</taxon>
        <taxon>Streptophyta</taxon>
        <taxon>Embryophyta</taxon>
        <taxon>Tracheophyta</taxon>
        <taxon>Spermatophyta</taxon>
        <taxon>Magnoliopsida</taxon>
        <taxon>eudicotyledons</taxon>
        <taxon>Gunneridae</taxon>
        <taxon>Pentapetalae</taxon>
        <taxon>rosids</taxon>
        <taxon>fabids</taxon>
        <taxon>Malpighiales</taxon>
        <taxon>Rhizophoraceae</taxon>
        <taxon>Rhizophora</taxon>
    </lineage>
</organism>
<evidence type="ECO:0000313" key="1">
    <source>
        <dbReference type="EMBL" id="MBX39872.1"/>
    </source>
</evidence>
<dbReference type="EMBL" id="GGEC01059388">
    <property type="protein sequence ID" value="MBX39872.1"/>
    <property type="molecule type" value="Transcribed_RNA"/>
</dbReference>
<proteinExistence type="predicted"/>